<reference evidence="3" key="1">
    <citation type="submission" date="2021-03" db="EMBL/GenBank/DDBJ databases">
        <title>Acanthopleuribacteraceae sp. M133.</title>
        <authorList>
            <person name="Wang G."/>
        </authorList>
    </citation>
    <scope>NUCLEOTIDE SEQUENCE</scope>
    <source>
        <strain evidence="3">M133</strain>
    </source>
</reference>
<gene>
    <name evidence="3" type="ORF">J3U87_08775</name>
</gene>
<keyword evidence="2" id="KW-0732">Signal</keyword>
<accession>A0A8A4TSS6</accession>
<dbReference type="EMBL" id="CP071793">
    <property type="protein sequence ID" value="QTD52553.1"/>
    <property type="molecule type" value="Genomic_DNA"/>
</dbReference>
<dbReference type="RefSeq" id="WP_237382659.1">
    <property type="nucleotide sequence ID" value="NZ_CP071793.1"/>
</dbReference>
<evidence type="ECO:0000256" key="1">
    <source>
        <dbReference type="SAM" id="MobiDB-lite"/>
    </source>
</evidence>
<feature type="region of interest" description="Disordered" evidence="1">
    <location>
        <begin position="149"/>
        <end position="169"/>
    </location>
</feature>
<evidence type="ECO:0000256" key="2">
    <source>
        <dbReference type="SAM" id="SignalP"/>
    </source>
</evidence>
<protein>
    <submittedName>
        <fullName evidence="3">Uncharacterized protein</fullName>
    </submittedName>
</protein>
<dbReference type="Proteomes" id="UP000663929">
    <property type="component" value="Chromosome"/>
</dbReference>
<evidence type="ECO:0000313" key="4">
    <source>
        <dbReference type="Proteomes" id="UP000663929"/>
    </source>
</evidence>
<dbReference type="KEGG" id="scor:J3U87_08775"/>
<feature type="chain" id="PRO_5035187857" evidence="2">
    <location>
        <begin position="29"/>
        <end position="706"/>
    </location>
</feature>
<dbReference type="AlphaFoldDB" id="A0A8A4TSS6"/>
<proteinExistence type="predicted"/>
<sequence length="706" mass="81046">MFTPLTKRPRWLAIFVTALVAAFIPTTAEENQKQQPLTLTYPRAQHSPTRSAKPPEPDPAPGSLLIEQKKVPPPSRVVRHVDRVVRQHLPRRIPRGWAQQAEEAAAWTADRLAATWGFRGAYQWGFHEAIHAIRQQGGHEFRAEFNAGRREGRRNRQIQQQGRRVGREDATALARDMANQAILEEFTDLERRPLRSPIVPHPTTPDYRGSAHFAAPPQLETIAAELGPSDFGLPVDETRWPDGQADPLPLFQSTPGHGPRDRNTIKPAKAFDYWCRLPQGRKTWRDLPKQARREFRSIFEAHFPTELEKKWNPARRNGYRSGWHEGWVYADRIYSELHFREGFHAGSQEAWSQSAGRAFNRSFPRAYLGQYDALFDEWYFNPKPQIQEVHLSDKNGDGVFEPGEAFKITAKIANFGGREGRFGLDFQSEAMERMLRRPLVLPNREVSLVEVGRGRIRPSFPAKTTAVFNLDLGSTSFHVQQLIAYPLQWGNTVEILDRDNIDGRISLAMTLTNISDRRVGKINVRFGDDQRQVRRMNPGEQRRLHFETRNLDPLALMAGEVRLDYAAYVGNERHDSGIYTPVSIAADLSSRDLLIYMLDLARDPAAFPHANRQIRQVQQLMLTRLRADWKAAIRQRGNPYKHDRRNGDRTTALGDLVATYKAHRHEMRRPHVFTELTPSLERLARELPGTHPFLRKQFRGLVRELG</sequence>
<evidence type="ECO:0000313" key="3">
    <source>
        <dbReference type="EMBL" id="QTD52553.1"/>
    </source>
</evidence>
<feature type="signal peptide" evidence="2">
    <location>
        <begin position="1"/>
        <end position="28"/>
    </location>
</feature>
<keyword evidence="4" id="KW-1185">Reference proteome</keyword>
<name>A0A8A4TSS6_SULCO</name>
<organism evidence="3 4">
    <name type="scientific">Sulfidibacter corallicola</name>
    <dbReference type="NCBI Taxonomy" id="2818388"/>
    <lineage>
        <taxon>Bacteria</taxon>
        <taxon>Pseudomonadati</taxon>
        <taxon>Acidobacteriota</taxon>
        <taxon>Holophagae</taxon>
        <taxon>Acanthopleuribacterales</taxon>
        <taxon>Acanthopleuribacteraceae</taxon>
        <taxon>Sulfidibacter</taxon>
    </lineage>
</organism>
<feature type="region of interest" description="Disordered" evidence="1">
    <location>
        <begin position="31"/>
        <end position="67"/>
    </location>
</feature>